<proteinExistence type="predicted"/>
<reference evidence="3 4" key="1">
    <citation type="journal article" date="2014" name="BMC Genomics">
        <title>Comparative genomics of Bradyrhizobium japonicum CPAC 15 and Bradyrhizobium diazoefficiens CPAC 7: elite model strains for understanding symbiotic performance with soybean.</title>
        <authorList>
            <person name="Siqueira A.F."/>
            <person name="Ormeno-Orrillo E."/>
            <person name="Souza R.C."/>
            <person name="Rodrigues E.P."/>
            <person name="Almeida L.G."/>
            <person name="Barcellos F.G."/>
            <person name="Batista J.S."/>
            <person name="Nakatami A.S."/>
            <person name="Martinez-Romero E."/>
            <person name="Vasconcelos A.T."/>
            <person name="Hungria M."/>
        </authorList>
    </citation>
    <scope>NUCLEOTIDE SEQUENCE [LARGE SCALE GENOMIC DNA]</scope>
    <source>
        <strain evidence="3 4">SEMIA 5080</strain>
    </source>
</reference>
<evidence type="ECO:0000256" key="2">
    <source>
        <dbReference type="SAM" id="SignalP"/>
    </source>
</evidence>
<feature type="signal peptide" evidence="2">
    <location>
        <begin position="1"/>
        <end position="21"/>
    </location>
</feature>
<organism evidence="3 4">
    <name type="scientific">Bradyrhizobium diazoefficiens SEMIA 5080</name>
    <dbReference type="NCBI Taxonomy" id="754504"/>
    <lineage>
        <taxon>Bacteria</taxon>
        <taxon>Pseudomonadati</taxon>
        <taxon>Pseudomonadota</taxon>
        <taxon>Alphaproteobacteria</taxon>
        <taxon>Hyphomicrobiales</taxon>
        <taxon>Nitrobacteraceae</taxon>
        <taxon>Bradyrhizobium</taxon>
    </lineage>
</organism>
<name>A0A837CME7_9BRAD</name>
<evidence type="ECO:0000313" key="3">
    <source>
        <dbReference type="EMBL" id="KGJ70506.1"/>
    </source>
</evidence>
<dbReference type="Proteomes" id="UP000024900">
    <property type="component" value="Unassembled WGS sequence"/>
</dbReference>
<feature type="region of interest" description="Disordered" evidence="1">
    <location>
        <begin position="62"/>
        <end position="84"/>
    </location>
</feature>
<protein>
    <submittedName>
        <fullName evidence="3">Uncharacterized protein</fullName>
    </submittedName>
</protein>
<evidence type="ECO:0000313" key="4">
    <source>
        <dbReference type="Proteomes" id="UP000024900"/>
    </source>
</evidence>
<comment type="caution">
    <text evidence="3">The sequence shown here is derived from an EMBL/GenBank/DDBJ whole genome shotgun (WGS) entry which is preliminary data.</text>
</comment>
<gene>
    <name evidence="3" type="ORF">BJA5080_06855</name>
</gene>
<dbReference type="AlphaFoldDB" id="A0A837CME7"/>
<feature type="chain" id="PRO_5032339757" evidence="2">
    <location>
        <begin position="22"/>
        <end position="84"/>
    </location>
</feature>
<accession>A0A837CME7</accession>
<evidence type="ECO:0000256" key="1">
    <source>
        <dbReference type="SAM" id="MobiDB-lite"/>
    </source>
</evidence>
<keyword evidence="2" id="KW-0732">Signal</keyword>
<sequence>MLTKSLLALTLLLAVSVSAHAGSTISDRSYWPNEARQTSQSRTFVLPQGPYSALAYDRQAPELPATAPAGGASGWRYQGGPKSH</sequence>
<dbReference type="EMBL" id="ADOU02000004">
    <property type="protein sequence ID" value="KGJ70506.1"/>
    <property type="molecule type" value="Genomic_DNA"/>
</dbReference>